<evidence type="ECO:0000256" key="3">
    <source>
        <dbReference type="ARBA" id="ARBA00022692"/>
    </source>
</evidence>
<accession>A0A0U4P315</accession>
<protein>
    <submittedName>
        <fullName evidence="7">Lysine transporter LysE</fullName>
    </submittedName>
</protein>
<dbReference type="GO" id="GO:0005886">
    <property type="term" value="C:plasma membrane"/>
    <property type="evidence" value="ECO:0007669"/>
    <property type="project" value="UniProtKB-SubCell"/>
</dbReference>
<name>A0A0U4P315_9PSED</name>
<proteinExistence type="predicted"/>
<feature type="transmembrane region" description="Helical" evidence="6">
    <location>
        <begin position="73"/>
        <end position="91"/>
    </location>
</feature>
<dbReference type="GO" id="GO:0015171">
    <property type="term" value="F:amino acid transmembrane transporter activity"/>
    <property type="evidence" value="ECO:0007669"/>
    <property type="project" value="TreeGrafter"/>
</dbReference>
<dbReference type="OrthoDB" id="9812084at2"/>
<dbReference type="PANTHER" id="PTHR30086:SF20">
    <property type="entry name" value="ARGININE EXPORTER PROTEIN ARGO-RELATED"/>
    <property type="match status" value="1"/>
</dbReference>
<evidence type="ECO:0000256" key="2">
    <source>
        <dbReference type="ARBA" id="ARBA00022475"/>
    </source>
</evidence>
<dbReference type="GO" id="GO:0033228">
    <property type="term" value="P:cysteine export across plasma membrane"/>
    <property type="evidence" value="ECO:0007669"/>
    <property type="project" value="TreeGrafter"/>
</dbReference>
<comment type="subcellular location">
    <subcellularLocation>
        <location evidence="1">Cell membrane</location>
        <topology evidence="1">Multi-pass membrane protein</topology>
    </subcellularLocation>
</comment>
<keyword evidence="4 6" id="KW-1133">Transmembrane helix</keyword>
<evidence type="ECO:0000256" key="1">
    <source>
        <dbReference type="ARBA" id="ARBA00004651"/>
    </source>
</evidence>
<feature type="transmembrane region" description="Helical" evidence="6">
    <location>
        <begin position="44"/>
        <end position="66"/>
    </location>
</feature>
<dbReference type="KEGG" id="por:APT59_11555"/>
<dbReference type="InterPro" id="IPR001123">
    <property type="entry name" value="LeuE-type"/>
</dbReference>
<keyword evidence="2" id="KW-1003">Cell membrane</keyword>
<dbReference type="Proteomes" id="UP000064137">
    <property type="component" value="Chromosome"/>
</dbReference>
<keyword evidence="3 6" id="KW-0812">Transmembrane</keyword>
<feature type="transmembrane region" description="Helical" evidence="6">
    <location>
        <begin position="180"/>
        <end position="198"/>
    </location>
</feature>
<evidence type="ECO:0000313" key="7">
    <source>
        <dbReference type="EMBL" id="ALZ84798.1"/>
    </source>
</evidence>
<evidence type="ECO:0000256" key="4">
    <source>
        <dbReference type="ARBA" id="ARBA00022989"/>
    </source>
</evidence>
<evidence type="ECO:0000313" key="8">
    <source>
        <dbReference type="Proteomes" id="UP000064137"/>
    </source>
</evidence>
<dbReference type="PANTHER" id="PTHR30086">
    <property type="entry name" value="ARGININE EXPORTER PROTEIN ARGO"/>
    <property type="match status" value="1"/>
</dbReference>
<organism evidence="7 8">
    <name type="scientific">Pseudomonas oryzihabitans</name>
    <dbReference type="NCBI Taxonomy" id="47885"/>
    <lineage>
        <taxon>Bacteria</taxon>
        <taxon>Pseudomonadati</taxon>
        <taxon>Pseudomonadota</taxon>
        <taxon>Gammaproteobacteria</taxon>
        <taxon>Pseudomonadales</taxon>
        <taxon>Pseudomonadaceae</taxon>
        <taxon>Pseudomonas</taxon>
    </lineage>
</organism>
<dbReference type="AlphaFoldDB" id="A0A0U4P315"/>
<dbReference type="Pfam" id="PF01810">
    <property type="entry name" value="LysE"/>
    <property type="match status" value="1"/>
</dbReference>
<feature type="transmembrane region" description="Helical" evidence="6">
    <location>
        <begin position="143"/>
        <end position="168"/>
    </location>
</feature>
<reference evidence="7 8" key="1">
    <citation type="submission" date="2016-01" db="EMBL/GenBank/DDBJ databases">
        <title>Annotation of Pseudomonas oryzihabitans USDA-ARS-USMARC-56511.</title>
        <authorList>
            <person name="Harhay G.P."/>
            <person name="Harhay D.M."/>
            <person name="Smith T.P.L."/>
            <person name="Bono J.L."/>
            <person name="Heaton M.P."/>
            <person name="Clawson M.L."/>
            <person name="Chitko-Mckown C.G."/>
            <person name="Capik S.F."/>
            <person name="DeDonder K.D."/>
            <person name="Apley M.D."/>
            <person name="Lubbers B.V."/>
            <person name="White B.J."/>
            <person name="Larson R.L."/>
        </authorList>
    </citation>
    <scope>NUCLEOTIDE SEQUENCE [LARGE SCALE GENOMIC DNA]</scope>
    <source>
        <strain evidence="7 8">USDA-ARS-USMARC-56511</strain>
    </source>
</reference>
<gene>
    <name evidence="7" type="ORF">APT59_11555</name>
</gene>
<keyword evidence="5 6" id="KW-0472">Membrane</keyword>
<dbReference type="RefSeq" id="WP_059314973.1">
    <property type="nucleotide sequence ID" value="NZ_CP013987.1"/>
</dbReference>
<sequence length="201" mass="21903">MTVELLSAFMLFAFVSSATPGPNNMMLLASGVNFGFRRTLPHMFGISLGHMLLVICTGLGLGQLFVLYPPLQIALRVIGGAYLLYLAWKLATASAPTPRETGSGKPFGFFQAAAFQWVNPKAWVMAIGAVTAYIPAENFTANLLLVAVLFALINLPSVSLWTLFGMGLRRLLSSPARLRLFNWSMALLLVLSLYPILFGHH</sequence>
<evidence type="ECO:0000256" key="5">
    <source>
        <dbReference type="ARBA" id="ARBA00023136"/>
    </source>
</evidence>
<dbReference type="EMBL" id="CP013987">
    <property type="protein sequence ID" value="ALZ84798.1"/>
    <property type="molecule type" value="Genomic_DNA"/>
</dbReference>
<evidence type="ECO:0000256" key="6">
    <source>
        <dbReference type="SAM" id="Phobius"/>
    </source>
</evidence>